<feature type="transmembrane region" description="Helical" evidence="2">
    <location>
        <begin position="49"/>
        <end position="75"/>
    </location>
</feature>
<feature type="transmembrane region" description="Helical" evidence="2">
    <location>
        <begin position="81"/>
        <end position="105"/>
    </location>
</feature>
<accession>A0ABT9JAD7</accession>
<reference evidence="4 5" key="1">
    <citation type="submission" date="2023-08" db="EMBL/GenBank/DDBJ databases">
        <authorList>
            <person name="Park J.-S."/>
        </authorList>
    </citation>
    <scope>NUCLEOTIDE SEQUENCE [LARGE SCALE GENOMIC DNA]</scope>
    <source>
        <strain evidence="4 5">2205BS29-5</strain>
    </source>
</reference>
<feature type="compositionally biased region" description="Basic and acidic residues" evidence="1">
    <location>
        <begin position="228"/>
        <end position="241"/>
    </location>
</feature>
<keyword evidence="5" id="KW-1185">Reference proteome</keyword>
<evidence type="ECO:0000313" key="5">
    <source>
        <dbReference type="Proteomes" id="UP001224997"/>
    </source>
</evidence>
<dbReference type="PANTHER" id="PTHR40547">
    <property type="entry name" value="SLL0298 PROTEIN"/>
    <property type="match status" value="1"/>
</dbReference>
<organism evidence="4 5">
    <name type="scientific">Paracoccus spongiarum</name>
    <dbReference type="NCBI Taxonomy" id="3064387"/>
    <lineage>
        <taxon>Bacteria</taxon>
        <taxon>Pseudomonadati</taxon>
        <taxon>Pseudomonadota</taxon>
        <taxon>Alphaproteobacteria</taxon>
        <taxon>Rhodobacterales</taxon>
        <taxon>Paracoccaceae</taxon>
        <taxon>Paracoccus</taxon>
    </lineage>
</organism>
<sequence>MFKRRKPRSYGQMASDMIYPPGGWRRAGTYVLHRVRRLPDQPHRIGRGVAAGVFVSFTPLFGLHFLSAAAVAWLIGGNVLAALLATFVGNPVTFPFIAVAAVGLGREILGYRGDMGPQRIFGEFAGASTELWNNLESVFGPERVHWGRLIEFFQQIYWPYMVGGALIGLLVSVAAHYLTVPVIRAYHRRREKKMAWRIEKVRTRGALVTTARETEAMKRGGAAPRPADSPRDISRTGDGDQ</sequence>
<gene>
    <name evidence="4" type="ORF">Q5Y72_06680</name>
</gene>
<keyword evidence="2" id="KW-0812">Transmembrane</keyword>
<keyword evidence="2" id="KW-0472">Membrane</keyword>
<feature type="region of interest" description="Disordered" evidence="1">
    <location>
        <begin position="212"/>
        <end position="241"/>
    </location>
</feature>
<feature type="domain" description="DUF2062" evidence="3">
    <location>
        <begin position="26"/>
        <end position="191"/>
    </location>
</feature>
<dbReference type="EMBL" id="JAVAMQ010000004">
    <property type="protein sequence ID" value="MDP5306772.1"/>
    <property type="molecule type" value="Genomic_DNA"/>
</dbReference>
<feature type="transmembrane region" description="Helical" evidence="2">
    <location>
        <begin position="157"/>
        <end position="178"/>
    </location>
</feature>
<comment type="caution">
    <text evidence="4">The sequence shown here is derived from an EMBL/GenBank/DDBJ whole genome shotgun (WGS) entry which is preliminary data.</text>
</comment>
<name>A0ABT9JAD7_9RHOB</name>
<evidence type="ECO:0000256" key="1">
    <source>
        <dbReference type="SAM" id="MobiDB-lite"/>
    </source>
</evidence>
<protein>
    <submittedName>
        <fullName evidence="4">DUF2062 domain-containing protein</fullName>
    </submittedName>
</protein>
<evidence type="ECO:0000313" key="4">
    <source>
        <dbReference type="EMBL" id="MDP5306772.1"/>
    </source>
</evidence>
<keyword evidence="2" id="KW-1133">Transmembrane helix</keyword>
<dbReference type="PANTHER" id="PTHR40547:SF1">
    <property type="entry name" value="SLL0298 PROTEIN"/>
    <property type="match status" value="1"/>
</dbReference>
<dbReference type="RefSeq" id="WP_305962611.1">
    <property type="nucleotide sequence ID" value="NZ_JAVAMQ010000004.1"/>
</dbReference>
<dbReference type="Pfam" id="PF09835">
    <property type="entry name" value="DUF2062"/>
    <property type="match status" value="1"/>
</dbReference>
<dbReference type="InterPro" id="IPR018639">
    <property type="entry name" value="DUF2062"/>
</dbReference>
<proteinExistence type="predicted"/>
<evidence type="ECO:0000259" key="3">
    <source>
        <dbReference type="Pfam" id="PF09835"/>
    </source>
</evidence>
<evidence type="ECO:0000256" key="2">
    <source>
        <dbReference type="SAM" id="Phobius"/>
    </source>
</evidence>
<dbReference type="Proteomes" id="UP001224997">
    <property type="component" value="Unassembled WGS sequence"/>
</dbReference>